<comment type="caution">
    <text evidence="1">The sequence shown here is derived from an EMBL/GenBank/DDBJ whole genome shotgun (WGS) entry which is preliminary data.</text>
</comment>
<evidence type="ECO:0000313" key="1">
    <source>
        <dbReference type="EMBL" id="KKW92812.1"/>
    </source>
</evidence>
<protein>
    <submittedName>
        <fullName evidence="1">Uncharacterized protein</fullName>
    </submittedName>
</protein>
<dbReference type="PATRIC" id="fig|56193.3.peg.1616"/>
<evidence type="ECO:0000313" key="2">
    <source>
        <dbReference type="Proteomes" id="UP000033874"/>
    </source>
</evidence>
<sequence>MAKSKVEKSDTLFVVEEPFTLDVVEDVGAMVVDDSKVVVVVDVVFDVDPLVMIVAAPAAKMQRTDIPAPKMEPVILTGMFATPEVNPCRVSYEG</sequence>
<dbReference type="EMBL" id="LBIC01000003">
    <property type="protein sequence ID" value="KKW92812.1"/>
    <property type="molecule type" value="Genomic_DNA"/>
</dbReference>
<organism evidence="1 2">
    <name type="scientific">Sphingobium chungbukense</name>
    <dbReference type="NCBI Taxonomy" id="56193"/>
    <lineage>
        <taxon>Bacteria</taxon>
        <taxon>Pseudomonadati</taxon>
        <taxon>Pseudomonadota</taxon>
        <taxon>Alphaproteobacteria</taxon>
        <taxon>Sphingomonadales</taxon>
        <taxon>Sphingomonadaceae</taxon>
        <taxon>Sphingobium</taxon>
    </lineage>
</organism>
<keyword evidence="2" id="KW-1185">Reference proteome</keyword>
<proteinExistence type="predicted"/>
<dbReference type="AlphaFoldDB" id="A0A0M3ARI5"/>
<dbReference type="Proteomes" id="UP000033874">
    <property type="component" value="Unassembled WGS sequence"/>
</dbReference>
<accession>A0A0M3ARI5</accession>
<name>A0A0M3ARI5_9SPHN</name>
<reference evidence="1 2" key="1">
    <citation type="submission" date="2015-04" db="EMBL/GenBank/DDBJ databases">
        <title>Genome sequence of aromatic hydrocarbons-degrading Sphingobium chungbukense DJ77.</title>
        <authorList>
            <person name="Kim Y.-C."/>
            <person name="Chae J.-C."/>
        </authorList>
    </citation>
    <scope>NUCLEOTIDE SEQUENCE [LARGE SCALE GENOMIC DNA]</scope>
    <source>
        <strain evidence="1 2">DJ77</strain>
    </source>
</reference>
<gene>
    <name evidence="1" type="ORF">YP76_07840</name>
</gene>